<evidence type="ECO:0000256" key="1">
    <source>
        <dbReference type="ARBA" id="ARBA00023157"/>
    </source>
</evidence>
<gene>
    <name evidence="3" type="ORF">AMK59_6839</name>
</gene>
<dbReference type="Gene3D" id="2.10.25.10">
    <property type="entry name" value="Laminin"/>
    <property type="match status" value="1"/>
</dbReference>
<name>A0A0T6AXV6_9SCAR</name>
<dbReference type="PROSITE" id="PS50184">
    <property type="entry name" value="VWFC_2"/>
    <property type="match status" value="1"/>
</dbReference>
<dbReference type="PROSITE" id="PS01208">
    <property type="entry name" value="VWFC_1"/>
    <property type="match status" value="1"/>
</dbReference>
<evidence type="ECO:0000259" key="2">
    <source>
        <dbReference type="PROSITE" id="PS50184"/>
    </source>
</evidence>
<comment type="caution">
    <text evidence="3">The sequence shown here is derived from an EMBL/GenBank/DDBJ whole genome shotgun (WGS) entry which is preliminary data.</text>
</comment>
<dbReference type="SUPFAM" id="SSF57567">
    <property type="entry name" value="Serine protease inhibitors"/>
    <property type="match status" value="1"/>
</dbReference>
<dbReference type="Pfam" id="PF01826">
    <property type="entry name" value="TIL"/>
    <property type="match status" value="1"/>
</dbReference>
<feature type="non-terminal residue" evidence="3">
    <location>
        <position position="521"/>
    </location>
</feature>
<dbReference type="OrthoDB" id="6262482at2759"/>
<dbReference type="PANTHER" id="PTHR11339">
    <property type="entry name" value="EXTRACELLULAR MATRIX GLYCOPROTEIN RELATED"/>
    <property type="match status" value="1"/>
</dbReference>
<dbReference type="InterPro" id="IPR050780">
    <property type="entry name" value="Mucin_vWF_Thrombospondin_sf"/>
</dbReference>
<dbReference type="AlphaFoldDB" id="A0A0T6AXV6"/>
<feature type="non-terminal residue" evidence="3">
    <location>
        <position position="1"/>
    </location>
</feature>
<dbReference type="CDD" id="cd19941">
    <property type="entry name" value="TIL"/>
    <property type="match status" value="1"/>
</dbReference>
<dbReference type="InterPro" id="IPR001007">
    <property type="entry name" value="VWF_dom"/>
</dbReference>
<accession>A0A0T6AXV6</accession>
<evidence type="ECO:0000313" key="3">
    <source>
        <dbReference type="EMBL" id="KRT80048.1"/>
    </source>
</evidence>
<dbReference type="SMART" id="SM00214">
    <property type="entry name" value="VWC"/>
    <property type="match status" value="4"/>
</dbReference>
<dbReference type="EMBL" id="LJIG01022538">
    <property type="protein sequence ID" value="KRT80048.1"/>
    <property type="molecule type" value="Genomic_DNA"/>
</dbReference>
<evidence type="ECO:0000313" key="4">
    <source>
        <dbReference type="Proteomes" id="UP000051574"/>
    </source>
</evidence>
<dbReference type="Pfam" id="PF08742">
    <property type="entry name" value="C8"/>
    <property type="match status" value="1"/>
</dbReference>
<proteinExistence type="predicted"/>
<reference evidence="3 4" key="1">
    <citation type="submission" date="2015-09" db="EMBL/GenBank/DDBJ databases">
        <title>Draft genome of the scarab beetle Oryctes borbonicus.</title>
        <authorList>
            <person name="Meyer J.M."/>
            <person name="Markov G.V."/>
            <person name="Baskaran P."/>
            <person name="Herrmann M."/>
            <person name="Sommer R.J."/>
            <person name="Roedelsperger C."/>
        </authorList>
    </citation>
    <scope>NUCLEOTIDE SEQUENCE [LARGE SCALE GENOMIC DNA]</scope>
    <source>
        <strain evidence="3">OB123</strain>
        <tissue evidence="3">Whole animal</tissue>
    </source>
</reference>
<keyword evidence="1" id="KW-1015">Disulfide bond</keyword>
<dbReference type="InterPro" id="IPR002919">
    <property type="entry name" value="TIL_dom"/>
</dbReference>
<organism evidence="3 4">
    <name type="scientific">Oryctes borbonicus</name>
    <dbReference type="NCBI Taxonomy" id="1629725"/>
    <lineage>
        <taxon>Eukaryota</taxon>
        <taxon>Metazoa</taxon>
        <taxon>Ecdysozoa</taxon>
        <taxon>Arthropoda</taxon>
        <taxon>Hexapoda</taxon>
        <taxon>Insecta</taxon>
        <taxon>Pterygota</taxon>
        <taxon>Neoptera</taxon>
        <taxon>Endopterygota</taxon>
        <taxon>Coleoptera</taxon>
        <taxon>Polyphaga</taxon>
        <taxon>Scarabaeiformia</taxon>
        <taxon>Scarabaeidae</taxon>
        <taxon>Dynastinae</taxon>
        <taxon>Oryctes</taxon>
    </lineage>
</organism>
<feature type="domain" description="VWFC" evidence="2">
    <location>
        <begin position="108"/>
        <end position="176"/>
    </location>
</feature>
<protein>
    <recommendedName>
        <fullName evidence="2">VWFC domain-containing protein</fullName>
    </recommendedName>
</protein>
<dbReference type="InterPro" id="IPR036084">
    <property type="entry name" value="Ser_inhib-like_sf"/>
</dbReference>
<dbReference type="Proteomes" id="UP000051574">
    <property type="component" value="Unassembled WGS sequence"/>
</dbReference>
<keyword evidence="4" id="KW-1185">Reference proteome</keyword>
<dbReference type="SUPFAM" id="SSF57603">
    <property type="entry name" value="FnI-like domain"/>
    <property type="match status" value="1"/>
</dbReference>
<dbReference type="InterPro" id="IPR014853">
    <property type="entry name" value="VWF/SSPO/ZAN-like_Cys-rich_dom"/>
</dbReference>
<sequence>CHPIVNPVSYVEWCQKVICNDTKSKACDVIAAYARECRAHDVCVDWHTELCPAENCPPGQEYKICGSNCPETCEDIQGIQKQCEEMPVEGCFCPPGKVKLNDTCVTPNECLTCDDEGHHPGDTWQKDSCTNCSCAGTKLNCTKIQCNDIKIGCPEYLTPIIIPASRTQCCDTYTCVPLPTMPPTCPPIQVLDCNEDQEKVIKSDDTCEKIVCQCIPPEKCPPLDRNAAAPEEGHVQEETSNGCCSKLKWVCKKETCPEPPKCKPFHTVAVKEIPGKCCPIFECVPPQQCIVELIHTASPNGGEIARPEMDRKTTLKELGESWQDGPCRKCTCVEGYQTKCSVKDCPEISNSPDIKDYVMKYEPIPYECCSEIKRDACKHNGKTYQVNDAWKDETDYCINYHCVNENGDIRKIPTELGCLKDCATGSVYVPATPDSKECCGNCKQVKCVLGNETKEVNEQWVSEDLCTNYECVKENDTMQIKEKQVQCQRPTNLELSDFEYEAYKVPGECCPKYKKVKCKVA</sequence>